<comment type="caution">
    <text evidence="1">The sequence shown here is derived from an EMBL/GenBank/DDBJ whole genome shotgun (WGS) entry which is preliminary data.</text>
</comment>
<organism evidence="1 2">
    <name type="scientific">Acidovorax temperans</name>
    <dbReference type="NCBI Taxonomy" id="80878"/>
    <lineage>
        <taxon>Bacteria</taxon>
        <taxon>Pseudomonadati</taxon>
        <taxon>Pseudomonadota</taxon>
        <taxon>Betaproteobacteria</taxon>
        <taxon>Burkholderiales</taxon>
        <taxon>Comamonadaceae</taxon>
        <taxon>Acidovorax</taxon>
    </lineage>
</organism>
<gene>
    <name evidence="1" type="ORF">RP29_04550</name>
</gene>
<protein>
    <submittedName>
        <fullName evidence="1">Uncharacterized protein</fullName>
    </submittedName>
</protein>
<keyword evidence="2" id="KW-1185">Reference proteome</keyword>
<dbReference type="SUPFAM" id="SSF50998">
    <property type="entry name" value="Quinoprotein alcohol dehydrogenase-like"/>
    <property type="match status" value="1"/>
</dbReference>
<accession>A0A0D7KB64</accession>
<dbReference type="STRING" id="80878.RP29_04550"/>
<dbReference type="EMBL" id="JXYQ01000011">
    <property type="protein sequence ID" value="KJA11636.1"/>
    <property type="molecule type" value="Genomic_DNA"/>
</dbReference>
<proteinExistence type="predicted"/>
<evidence type="ECO:0000313" key="2">
    <source>
        <dbReference type="Proteomes" id="UP000032566"/>
    </source>
</evidence>
<sequence>MAFPSVKLTTLASLAHRLPAACWLAQRLEQAPERWATLPVWWVEGDLDMAALDLVTTLSSDGQWLPPLPSTALDGSAPHPDGALLWVDGHLRLQGALTGGWHTPASAAEPSSPAVHALVMGDAQVHCVLLRQGQLHVQGSLSVHTLLWGDGALGGLTVLGQCAAQVGLFTRGYAPQWNQPPSFDFTLQDADPAGDSALWQPADHETLGLVVLPQYLDADNAGTGSLAEMLNAPALVEAARAQQPVTQPTAAVNALLPPVPSFFQDESISVANIRAAVQSPLIAPKQFTTEGWFGQTDFSLCRKHVDSDGDARQDSVFITVWKQWDFYLGVDSPEPAQGWLGGGWSRLQRLFKRHGGQHPVVPSARSTGSTPGLVVLYRPYAQGVPGAWAPLALGDEDGADPAAQRACQQAWRGVLDYVRKGTAQARAHHPLWASLHEEITPARLTALTSTPLFTERYNDWWDSEKNGLWVGQFWIGARQPCLHRGEPWGRAFKLSWKNGDDGPGDAPDNAHSAYQIDIEEAREGPPLLRVAYSQRQSEPRTPIPPDAAEHLARLLRLYRQAQTHIERLTAAMAHEAQPPRPPAAQLLTVPPFAPNIPDTAVFGAEWMQRSGQWQATGQAYAQQARTQLAAANTSPAQAMGQAAADADLSLFGAAADTMPAVDDPRAADAEAVLQLAREVHRHADMGLAARFRQRFAFAPDALAAHAYRAGQPAGPLLLLDDDRAVVRVAQGGPHGTHWWLLQGLQATVVAGLHGAGRSPNRQCFAKFDGHQVTTHAGWDGPVITRFHLPHHAKAARLGTAGCDEILPFNDGLRVLWRDATGVYLLTPDAAQQLYPRADSNEAADAPEHPDAQVPLAQPMLHMALSPDERFIAVGDQGSQHLLLNPRGEVLGRWAPLSACAHHATFTHDSTRLLAHSCHLYTGRTGVLHLPPEGTGGSLHEYPSFPGAAALQPFHRHRSRVDTTTTLQGTVMEGDAAGYLHALSDDGQLLWHHHIGGALNALDTSPDGSTIVAASHSGYVVWLRQMGAGMDPCAISTSPYAETGRWIFWHGEAEPLHW</sequence>
<dbReference type="Proteomes" id="UP000032566">
    <property type="component" value="Unassembled WGS sequence"/>
</dbReference>
<dbReference type="RefSeq" id="WP_052520968.1">
    <property type="nucleotide sequence ID" value="NZ_JXYQ01000011.1"/>
</dbReference>
<dbReference type="InterPro" id="IPR011047">
    <property type="entry name" value="Quinoprotein_ADH-like_sf"/>
</dbReference>
<dbReference type="AlphaFoldDB" id="A0A0D7KB64"/>
<dbReference type="OrthoDB" id="5351919at2"/>
<dbReference type="PATRIC" id="fig|80878.5.peg.146"/>
<reference evidence="1 2" key="1">
    <citation type="submission" date="2014-12" db="EMBL/GenBank/DDBJ databases">
        <title>Isolation of bacteria from lake water.</title>
        <authorList>
            <person name="Sheng K.-Y."/>
            <person name="Chin P.-S."/>
            <person name="Chan K.-G."/>
            <person name="Tan G.S."/>
        </authorList>
    </citation>
    <scope>NUCLEOTIDE SEQUENCE [LARGE SCALE GENOMIC DNA]</scope>
    <source>
        <strain evidence="1 2">KY4</strain>
    </source>
</reference>
<name>A0A0D7KB64_9BURK</name>
<evidence type="ECO:0000313" key="1">
    <source>
        <dbReference type="EMBL" id="KJA11636.1"/>
    </source>
</evidence>